<name>A0A9Q1M607_9SOLA</name>
<accession>A0A9Q1M607</accession>
<dbReference type="Proteomes" id="UP001152561">
    <property type="component" value="Unassembled WGS sequence"/>
</dbReference>
<dbReference type="AlphaFoldDB" id="A0A9Q1M607"/>
<organism evidence="1 2">
    <name type="scientific">Anisodus acutangulus</name>
    <dbReference type="NCBI Taxonomy" id="402998"/>
    <lineage>
        <taxon>Eukaryota</taxon>
        <taxon>Viridiplantae</taxon>
        <taxon>Streptophyta</taxon>
        <taxon>Embryophyta</taxon>
        <taxon>Tracheophyta</taxon>
        <taxon>Spermatophyta</taxon>
        <taxon>Magnoliopsida</taxon>
        <taxon>eudicotyledons</taxon>
        <taxon>Gunneridae</taxon>
        <taxon>Pentapetalae</taxon>
        <taxon>asterids</taxon>
        <taxon>lamiids</taxon>
        <taxon>Solanales</taxon>
        <taxon>Solanaceae</taxon>
        <taxon>Solanoideae</taxon>
        <taxon>Hyoscyameae</taxon>
        <taxon>Anisodus</taxon>
    </lineage>
</organism>
<proteinExistence type="predicted"/>
<dbReference type="PANTHER" id="PTHR33116:SF66">
    <property type="entry name" value="REVERSE TRANSCRIPTASE ZINC-BINDING DOMAIN-CONTAINING PROTEIN"/>
    <property type="match status" value="1"/>
</dbReference>
<comment type="caution">
    <text evidence="1">The sequence shown here is derived from an EMBL/GenBank/DDBJ whole genome shotgun (WGS) entry which is preliminary data.</text>
</comment>
<evidence type="ECO:0000313" key="2">
    <source>
        <dbReference type="Proteomes" id="UP001152561"/>
    </source>
</evidence>
<protein>
    <submittedName>
        <fullName evidence="1">Uncharacterized protein</fullName>
    </submittedName>
</protein>
<dbReference type="EMBL" id="JAJAGQ010000009">
    <property type="protein sequence ID" value="KAJ8552793.1"/>
    <property type="molecule type" value="Genomic_DNA"/>
</dbReference>
<evidence type="ECO:0000313" key="1">
    <source>
        <dbReference type="EMBL" id="KAJ8552793.1"/>
    </source>
</evidence>
<gene>
    <name evidence="1" type="ORF">K7X08_020186</name>
</gene>
<reference evidence="2" key="1">
    <citation type="journal article" date="2023" name="Proc. Natl. Acad. Sci. U.S.A.">
        <title>Genomic and structural basis for evolution of tropane alkaloid biosynthesis.</title>
        <authorList>
            <person name="Wanga Y.-J."/>
            <person name="Taina T."/>
            <person name="Yua J.-Y."/>
            <person name="Lia J."/>
            <person name="Xua B."/>
            <person name="Chenc J."/>
            <person name="D'Auriad J.C."/>
            <person name="Huanga J.-P."/>
            <person name="Huanga S.-X."/>
        </authorList>
    </citation>
    <scope>NUCLEOTIDE SEQUENCE [LARGE SCALE GENOMIC DNA]</scope>
    <source>
        <strain evidence="2">cv. KIB-2019</strain>
    </source>
</reference>
<dbReference type="PANTHER" id="PTHR33116">
    <property type="entry name" value="REVERSE TRANSCRIPTASE ZINC-BINDING DOMAIN-CONTAINING PROTEIN-RELATED-RELATED"/>
    <property type="match status" value="1"/>
</dbReference>
<sequence length="162" mass="18704">MKLVEVVGRSFLWYGTVEITKKALISWAKTCTPKAASVLNVMNMSFWNKAAVSEQLWAIANKKECLWVRWVHSYYLKQESVENCNIPANATWVIRKIIVTRKHFLQLPTPQDNLQARLATMVKGNKFSIKSVYLSLLPVLPKVPWKCLTLLPNIHPRHKFTL</sequence>
<keyword evidence="2" id="KW-1185">Reference proteome</keyword>
<dbReference type="OrthoDB" id="1259521at2759"/>